<dbReference type="Proteomes" id="UP001629246">
    <property type="component" value="Unassembled WGS sequence"/>
</dbReference>
<dbReference type="InterPro" id="IPR006680">
    <property type="entry name" value="Amidohydro-rel"/>
</dbReference>
<evidence type="ECO:0000313" key="4">
    <source>
        <dbReference type="Proteomes" id="UP001629246"/>
    </source>
</evidence>
<organism evidence="3 4">
    <name type="scientific">Herbaspirillum lusitanum</name>
    <dbReference type="NCBI Taxonomy" id="213312"/>
    <lineage>
        <taxon>Bacteria</taxon>
        <taxon>Pseudomonadati</taxon>
        <taxon>Pseudomonadota</taxon>
        <taxon>Betaproteobacteria</taxon>
        <taxon>Burkholderiales</taxon>
        <taxon>Oxalobacteraceae</taxon>
        <taxon>Herbaspirillum</taxon>
    </lineage>
</organism>
<sequence>MADSNAAATGHSPHLHVREEWLALQREEVLEPQLPIIDAHHHLWDRPTGRYLFDELMADMHAGHNVIATIFVQCRSMYRKDGPEAFKPVGEVEFINGVAAQSASGLYGEARACAVMVGCADLMLGQQVAPVLEKLQQAGGDRLRGIRNSTAWHADARIRSNPIQPPPGMLSDPRFRVGAAQLQKAGLSLDVWAYHTQLDDVLALAQANPDLSIILNHAGGPLGAGPYVGQRQQVMRLWQASMVQLAALPNVTLKIGGLGMPVGGWDFHLQDAPPSSVQLAQAWQPYVERCLDMFGPQRCMFESNFPVDKGMFSYVSLWNAFKRLSAAYSADERRALFSGTAARVYRMDAQMQIGAE</sequence>
<keyword evidence="4" id="KW-1185">Reference proteome</keyword>
<dbReference type="RefSeq" id="WP_408153744.1">
    <property type="nucleotide sequence ID" value="NZ_JAQQFM010000001.1"/>
</dbReference>
<dbReference type="Pfam" id="PF04909">
    <property type="entry name" value="Amidohydro_2"/>
    <property type="match status" value="1"/>
</dbReference>
<dbReference type="SUPFAM" id="SSF51556">
    <property type="entry name" value="Metallo-dependent hydrolases"/>
    <property type="match status" value="1"/>
</dbReference>
<protein>
    <submittedName>
        <fullName evidence="3">Amidohydrolase family protein</fullName>
    </submittedName>
</protein>
<dbReference type="Gene3D" id="3.20.20.140">
    <property type="entry name" value="Metal-dependent hydrolases"/>
    <property type="match status" value="1"/>
</dbReference>
<evidence type="ECO:0000259" key="2">
    <source>
        <dbReference type="Pfam" id="PF04909"/>
    </source>
</evidence>
<evidence type="ECO:0000256" key="1">
    <source>
        <dbReference type="ARBA" id="ARBA00038310"/>
    </source>
</evidence>
<evidence type="ECO:0000313" key="3">
    <source>
        <dbReference type="EMBL" id="MFL9922755.1"/>
    </source>
</evidence>
<feature type="domain" description="Amidohydrolase-related" evidence="2">
    <location>
        <begin position="37"/>
        <end position="346"/>
    </location>
</feature>
<dbReference type="PANTHER" id="PTHR43569:SF1">
    <property type="entry name" value="BLL3371 PROTEIN"/>
    <property type="match status" value="1"/>
</dbReference>
<dbReference type="InterPro" id="IPR032466">
    <property type="entry name" value="Metal_Hydrolase"/>
</dbReference>
<reference evidence="3 4" key="1">
    <citation type="journal article" date="2024" name="Chem. Sci.">
        <title>Discovery of megapolipeptins by genome mining of a Burkholderiales bacteria collection.</title>
        <authorList>
            <person name="Paulo B.S."/>
            <person name="Recchia M.J.J."/>
            <person name="Lee S."/>
            <person name="Fergusson C.H."/>
            <person name="Romanowski S.B."/>
            <person name="Hernandez A."/>
            <person name="Krull N."/>
            <person name="Liu D.Y."/>
            <person name="Cavanagh H."/>
            <person name="Bos A."/>
            <person name="Gray C.A."/>
            <person name="Murphy B.T."/>
            <person name="Linington R.G."/>
            <person name="Eustaquio A.S."/>
        </authorList>
    </citation>
    <scope>NUCLEOTIDE SEQUENCE [LARGE SCALE GENOMIC DNA]</scope>
    <source>
        <strain evidence="3 4">RL21-008-BIB-A</strain>
    </source>
</reference>
<proteinExistence type="inferred from homology"/>
<dbReference type="PANTHER" id="PTHR43569">
    <property type="entry name" value="AMIDOHYDROLASE"/>
    <property type="match status" value="1"/>
</dbReference>
<dbReference type="EMBL" id="JAQQFM010000001">
    <property type="protein sequence ID" value="MFL9922755.1"/>
    <property type="molecule type" value="Genomic_DNA"/>
</dbReference>
<comment type="similarity">
    <text evidence="1">Belongs to the metallo-dependent hydrolases superfamily.</text>
</comment>
<name>A0ABW9A4B8_9BURK</name>
<accession>A0ABW9A4B8</accession>
<dbReference type="InterPro" id="IPR052350">
    <property type="entry name" value="Metallo-dep_Lactonases"/>
</dbReference>
<comment type="caution">
    <text evidence="3">The sequence shown here is derived from an EMBL/GenBank/DDBJ whole genome shotgun (WGS) entry which is preliminary data.</text>
</comment>
<gene>
    <name evidence="3" type="ORF">PQR62_00665</name>
</gene>